<evidence type="ECO:0000256" key="3">
    <source>
        <dbReference type="ARBA" id="ARBA00023242"/>
    </source>
</evidence>
<organism evidence="5 6">
    <name type="scientific">Porites lobata</name>
    <dbReference type="NCBI Taxonomy" id="104759"/>
    <lineage>
        <taxon>Eukaryota</taxon>
        <taxon>Metazoa</taxon>
        <taxon>Cnidaria</taxon>
        <taxon>Anthozoa</taxon>
        <taxon>Hexacorallia</taxon>
        <taxon>Scleractinia</taxon>
        <taxon>Fungiina</taxon>
        <taxon>Poritidae</taxon>
        <taxon>Porites</taxon>
    </lineage>
</organism>
<feature type="domain" description="CRC" evidence="4">
    <location>
        <begin position="357"/>
        <end position="393"/>
    </location>
</feature>
<keyword evidence="6" id="KW-1185">Reference proteome</keyword>
<evidence type="ECO:0000259" key="4">
    <source>
        <dbReference type="PROSITE" id="PS51634"/>
    </source>
</evidence>
<comment type="similarity">
    <text evidence="2">Belongs to the lin-54 family.</text>
</comment>
<protein>
    <recommendedName>
        <fullName evidence="4">CRC domain-containing protein</fullName>
    </recommendedName>
</protein>
<accession>A0ABN8PF28</accession>
<reference evidence="5 6" key="1">
    <citation type="submission" date="2022-05" db="EMBL/GenBank/DDBJ databases">
        <authorList>
            <consortium name="Genoscope - CEA"/>
            <person name="William W."/>
        </authorList>
    </citation>
    <scope>NUCLEOTIDE SEQUENCE [LARGE SCALE GENOMIC DNA]</scope>
</reference>
<dbReference type="PANTHER" id="PTHR46704:SF1">
    <property type="entry name" value="TELOMERE LENGTH REGULATION PROTEIN TEL2 HOMOLOG"/>
    <property type="match status" value="1"/>
</dbReference>
<evidence type="ECO:0000256" key="1">
    <source>
        <dbReference type="ARBA" id="ARBA00004123"/>
    </source>
</evidence>
<sequence>QNTNTDLYNLVTKVVMNEKTKKDLVNQSEEGRKLCSAFVQDRIKTGKINLWAPVKKRNLLTWKTSAKVIKVKAKDTIIELKEDRNLFARLAMVCKSRPEIDIQEAVGLYEFTVVPRSLFARDGTMLHCSCKSALMHILEKASGPSTNTQEITAGFKVAIVDGMAEVQSLDKPEWIKNCRDLAEHFTNRLLVKYNDLQELHIIFDRYDVPSSLKSATRVKRQGGHVPIYYRITDSTHIAKVPMKKLLAHSKTKGELTTFLAKNVKDNANGRQVVVAWGTECEATHRDVRHLRSTQEEADTKIILHALDASAQGATQLSLRRYPDLCSNSCFVTGTAVWVPVMTNLPPAPEAIIQLVRCKCAKSRCSNNRCQCQKAGLVCTDLCLCSEDCQNEYAESDDEYDEDEVEQEIP</sequence>
<dbReference type="PANTHER" id="PTHR46704">
    <property type="entry name" value="CXC DOMAIN-CONTAINING PROTEIN-RELATED"/>
    <property type="match status" value="1"/>
</dbReference>
<feature type="non-terminal residue" evidence="5">
    <location>
        <position position="1"/>
    </location>
</feature>
<evidence type="ECO:0000313" key="6">
    <source>
        <dbReference type="Proteomes" id="UP001159405"/>
    </source>
</evidence>
<dbReference type="InterPro" id="IPR005172">
    <property type="entry name" value="CRC"/>
</dbReference>
<evidence type="ECO:0000256" key="2">
    <source>
        <dbReference type="ARBA" id="ARBA00007267"/>
    </source>
</evidence>
<dbReference type="SMART" id="SM01114">
    <property type="entry name" value="CXC"/>
    <property type="match status" value="1"/>
</dbReference>
<gene>
    <name evidence="5" type="ORF">PLOB_00042388</name>
</gene>
<comment type="caution">
    <text evidence="5">The sequence shown here is derived from an EMBL/GenBank/DDBJ whole genome shotgun (WGS) entry which is preliminary data.</text>
</comment>
<comment type="subcellular location">
    <subcellularLocation>
        <location evidence="1">Nucleus</location>
    </subcellularLocation>
</comment>
<name>A0ABN8PF28_9CNID</name>
<keyword evidence="3" id="KW-0539">Nucleus</keyword>
<dbReference type="PROSITE" id="PS51634">
    <property type="entry name" value="CRC"/>
    <property type="match status" value="1"/>
</dbReference>
<dbReference type="Proteomes" id="UP001159405">
    <property type="component" value="Unassembled WGS sequence"/>
</dbReference>
<proteinExistence type="inferred from homology"/>
<dbReference type="EMBL" id="CALNXK010000069">
    <property type="protein sequence ID" value="CAH3142523.1"/>
    <property type="molecule type" value="Genomic_DNA"/>
</dbReference>
<evidence type="ECO:0000313" key="5">
    <source>
        <dbReference type="EMBL" id="CAH3142523.1"/>
    </source>
</evidence>
<dbReference type="InterPro" id="IPR033467">
    <property type="entry name" value="Tesmin/TSO1-like_CXC"/>
</dbReference>